<dbReference type="EMBL" id="CP002998">
    <property type="protein sequence ID" value="AEM19965.1"/>
    <property type="molecule type" value="Genomic_DNA"/>
</dbReference>
<evidence type="ECO:0000313" key="2">
    <source>
        <dbReference type="Proteomes" id="UP000007104"/>
    </source>
</evidence>
<organism evidence="1 2">
    <name type="scientific">Brucella suis biovar 1 (strain 1330)</name>
    <dbReference type="NCBI Taxonomy" id="204722"/>
    <lineage>
        <taxon>Bacteria</taxon>
        <taxon>Pseudomonadati</taxon>
        <taxon>Pseudomonadota</taxon>
        <taxon>Alphaproteobacteria</taxon>
        <taxon>Hyphomicrobiales</taxon>
        <taxon>Brucellaceae</taxon>
        <taxon>Brucella/Ochrobactrum group</taxon>
        <taxon>Brucella</taxon>
    </lineage>
</organism>
<name>A0A0H3GF28_BRUSU</name>
<reference evidence="1 2" key="1">
    <citation type="journal article" date="2011" name="J. Bacteriol.">
        <title>Revised genome sequence of Brucella suis 1330.</title>
        <authorList>
            <person name="Tae H."/>
            <person name="Shallom S."/>
            <person name="Settlage R."/>
            <person name="Preston D."/>
            <person name="Adams L.G."/>
            <person name="Garner H.R."/>
        </authorList>
    </citation>
    <scope>NUCLEOTIDE SEQUENCE [LARGE SCALE GENOMIC DNA]</scope>
    <source>
        <strain evidence="1 2">1330</strain>
    </source>
</reference>
<dbReference type="KEGG" id="bsi:BS1330_II0491"/>
<dbReference type="Proteomes" id="UP000007104">
    <property type="component" value="Chromosome II"/>
</dbReference>
<proteinExistence type="predicted"/>
<dbReference type="AlphaFoldDB" id="A0A0H3GF28"/>
<gene>
    <name evidence="1" type="ordered locus">BS1330_II0491</name>
</gene>
<dbReference type="KEGG" id="bms:BRA0495"/>
<evidence type="ECO:0000313" key="1">
    <source>
        <dbReference type="EMBL" id="AEM19965.1"/>
    </source>
</evidence>
<sequence length="37" mass="4092">MKSTAVFANENAALAVRVKLLRGHPRLRKVNYLPIGS</sequence>
<accession>A0A0H3GF28</accession>
<dbReference type="HOGENOM" id="CLU_3341067_0_0_5"/>
<protein>
    <submittedName>
        <fullName evidence="1">Uncharacterized protein</fullName>
    </submittedName>
</protein>
<keyword evidence="2" id="KW-1185">Reference proteome</keyword>